<feature type="compositionally biased region" description="Polar residues" evidence="1">
    <location>
        <begin position="390"/>
        <end position="405"/>
    </location>
</feature>
<sequence length="423" mass="48107">MDRVRRSYGTAVHRPPVSRNHIPHQNTSFDHDSGLVYSEVEVSGSGSHNSWIFDYKTPSIVRARPRLPTATGARPLAHMALIKLGIESQNLTVEALQNLPWSIGERIWQQITDNHAESFYIWRTFAIAFGSDFGHSGNRYMLDLRTPSLPLIDYYKGINSGKSDWLTCLRVSPKQITVPELVSISTINNLTVLDLSDGQLYIENRESTFDARIMRSWSELAHAGRAFQSLRVLMLGWQEKIDTWIFDMLDGFPHLSIVLFTDCRWIHHKNHKDWEDDAWKHGWNIMPSKRGTKHLRSLLDDKAFYPASISNLHYESTRMAADAAQEPVKSIPDRPLLECWLGTPRPWRHVIDEFPGTRTVYLQKQLRPKVGGGITRPVLSDTPAVKREPSSPNTSQAKRPQGSISSKRRVAKHSAASLLAEMS</sequence>
<protein>
    <submittedName>
        <fullName evidence="2">Uncharacterized protein</fullName>
    </submittedName>
</protein>
<organism evidence="2 3">
    <name type="scientific">Knufia fluminis</name>
    <dbReference type="NCBI Taxonomy" id="191047"/>
    <lineage>
        <taxon>Eukaryota</taxon>
        <taxon>Fungi</taxon>
        <taxon>Dikarya</taxon>
        <taxon>Ascomycota</taxon>
        <taxon>Pezizomycotina</taxon>
        <taxon>Eurotiomycetes</taxon>
        <taxon>Chaetothyriomycetidae</taxon>
        <taxon>Chaetothyriales</taxon>
        <taxon>Trichomeriaceae</taxon>
        <taxon>Knufia</taxon>
    </lineage>
</organism>
<comment type="caution">
    <text evidence="2">The sequence shown here is derived from an EMBL/GenBank/DDBJ whole genome shotgun (WGS) entry which is preliminary data.</text>
</comment>
<feature type="region of interest" description="Disordered" evidence="1">
    <location>
        <begin position="372"/>
        <end position="423"/>
    </location>
</feature>
<dbReference type="Proteomes" id="UP001316803">
    <property type="component" value="Unassembled WGS sequence"/>
</dbReference>
<reference evidence="2 3" key="1">
    <citation type="submission" date="2022-12" db="EMBL/GenBank/DDBJ databases">
        <title>Genomic features and morphological characterization of a novel Knufia sp. strain isolated from spacecraft assembly facility.</title>
        <authorList>
            <person name="Teixeira M."/>
            <person name="Chander A.M."/>
            <person name="Stajich J.E."/>
            <person name="Venkateswaran K."/>
        </authorList>
    </citation>
    <scope>NUCLEOTIDE SEQUENCE [LARGE SCALE GENOMIC DNA]</scope>
    <source>
        <strain evidence="2 3">FJI-L2-BK-P2</strain>
    </source>
</reference>
<keyword evidence="3" id="KW-1185">Reference proteome</keyword>
<gene>
    <name evidence="2" type="ORF">OHC33_001259</name>
</gene>
<accession>A0AAN8I8Y0</accession>
<evidence type="ECO:0000313" key="3">
    <source>
        <dbReference type="Proteomes" id="UP001316803"/>
    </source>
</evidence>
<dbReference type="AlphaFoldDB" id="A0AAN8I8Y0"/>
<feature type="region of interest" description="Disordered" evidence="1">
    <location>
        <begin position="1"/>
        <end position="30"/>
    </location>
</feature>
<proteinExistence type="predicted"/>
<evidence type="ECO:0000256" key="1">
    <source>
        <dbReference type="SAM" id="MobiDB-lite"/>
    </source>
</evidence>
<evidence type="ECO:0000313" key="2">
    <source>
        <dbReference type="EMBL" id="KAK5958069.1"/>
    </source>
</evidence>
<dbReference type="EMBL" id="JAKLMC020000002">
    <property type="protein sequence ID" value="KAK5958069.1"/>
    <property type="molecule type" value="Genomic_DNA"/>
</dbReference>
<name>A0AAN8I8Y0_9EURO</name>